<gene>
    <name evidence="2" type="ORF">SAMD00023353_3600760</name>
</gene>
<proteinExistence type="predicted"/>
<evidence type="ECO:0000313" key="2">
    <source>
        <dbReference type="EMBL" id="GAW26540.1"/>
    </source>
</evidence>
<name>A0A1S8AA16_ROSNE</name>
<organism evidence="2">
    <name type="scientific">Rosellinia necatrix</name>
    <name type="common">White root-rot fungus</name>
    <dbReference type="NCBI Taxonomy" id="77044"/>
    <lineage>
        <taxon>Eukaryota</taxon>
        <taxon>Fungi</taxon>
        <taxon>Dikarya</taxon>
        <taxon>Ascomycota</taxon>
        <taxon>Pezizomycotina</taxon>
        <taxon>Sordariomycetes</taxon>
        <taxon>Xylariomycetidae</taxon>
        <taxon>Xylariales</taxon>
        <taxon>Xylariaceae</taxon>
        <taxon>Rosellinia</taxon>
    </lineage>
</organism>
<dbReference type="Proteomes" id="UP000054516">
    <property type="component" value="Unassembled WGS sequence"/>
</dbReference>
<evidence type="ECO:0000313" key="3">
    <source>
        <dbReference type="Proteomes" id="UP000054516"/>
    </source>
</evidence>
<reference evidence="2" key="1">
    <citation type="submission" date="2016-03" db="EMBL/GenBank/DDBJ databases">
        <title>Draft genome sequence of Rosellinia necatrix.</title>
        <authorList>
            <person name="Kanematsu S."/>
        </authorList>
    </citation>
    <scope>NUCLEOTIDE SEQUENCE [LARGE SCALE GENOMIC DNA]</scope>
    <source>
        <strain evidence="2">W97</strain>
    </source>
</reference>
<sequence length="107" mass="11847">MGRRNIVDRTELAEATTLSLRHYGSGSEHQSQKVTTLAIVAPVELLYRPSRKVETGYNPEKKAQMTDLECPFGVRSRSHHLFVSRGPGQHSPFGPSLTQISTNLVTS</sequence>
<protein>
    <submittedName>
        <fullName evidence="2">Uncharacterized protein</fullName>
    </submittedName>
</protein>
<keyword evidence="3" id="KW-1185">Reference proteome</keyword>
<evidence type="ECO:0000256" key="1">
    <source>
        <dbReference type="SAM" id="MobiDB-lite"/>
    </source>
</evidence>
<dbReference type="AlphaFoldDB" id="A0A1S8AA16"/>
<feature type="compositionally biased region" description="Polar residues" evidence="1">
    <location>
        <begin position="96"/>
        <end position="107"/>
    </location>
</feature>
<accession>A0A1S8AA16</accession>
<feature type="region of interest" description="Disordered" evidence="1">
    <location>
        <begin position="85"/>
        <end position="107"/>
    </location>
</feature>
<dbReference type="EMBL" id="DF977481">
    <property type="protein sequence ID" value="GAW26540.1"/>
    <property type="molecule type" value="Genomic_DNA"/>
</dbReference>